<dbReference type="eggNOG" id="KOG0379">
    <property type="taxonomic scope" value="Eukaryota"/>
</dbReference>
<feature type="domain" description="Serine/threonine specific protein phosphatases" evidence="16">
    <location>
        <begin position="765"/>
        <end position="770"/>
    </location>
</feature>
<keyword evidence="5" id="KW-0677">Repeat</keyword>
<reference evidence="18" key="1">
    <citation type="journal article" date="2011" name="Nature">
        <title>Genome sequence and analysis of the tuber crop potato.</title>
        <authorList>
            <consortium name="The Potato Genome Sequencing Consortium"/>
        </authorList>
    </citation>
    <scope>NUCLEOTIDE SEQUENCE [LARGE SCALE GENOMIC DNA]</scope>
    <source>
        <strain evidence="18">cv. DM1-3 516 R44</strain>
    </source>
</reference>
<dbReference type="EC" id="3.1.3.16" evidence="13 14"/>
<dbReference type="InterPro" id="IPR004843">
    <property type="entry name" value="Calcineurin-like_PHP"/>
</dbReference>
<feature type="region of interest" description="Disordered" evidence="15">
    <location>
        <begin position="1"/>
        <end position="63"/>
    </location>
</feature>
<evidence type="ECO:0000256" key="13">
    <source>
        <dbReference type="PIRNR" id="PIRNR036363"/>
    </source>
</evidence>
<dbReference type="Pfam" id="PF24681">
    <property type="entry name" value="Kelch_KLHDC2_KLHL20_DRC7"/>
    <property type="match status" value="1"/>
</dbReference>
<dbReference type="PANTHER" id="PTHR46422">
    <property type="entry name" value="SERINE/THREONINE-PROTEIN PHOSPHATASE BSL3"/>
    <property type="match status" value="1"/>
</dbReference>
<dbReference type="InterPro" id="IPR011498">
    <property type="entry name" value="Kelch_2"/>
</dbReference>
<dbReference type="FunFam" id="2.120.10.80:FF:000042">
    <property type="entry name" value="Serine/threonine-protein phosphatase"/>
    <property type="match status" value="1"/>
</dbReference>
<evidence type="ECO:0000256" key="6">
    <source>
        <dbReference type="ARBA" id="ARBA00022801"/>
    </source>
</evidence>
<feature type="region of interest" description="Disordered" evidence="15">
    <location>
        <begin position="542"/>
        <end position="570"/>
    </location>
</feature>
<dbReference type="FunFam" id="2.120.10.80:FF:000139">
    <property type="entry name" value="Serine/threonine-protein phosphatase"/>
    <property type="match status" value="1"/>
</dbReference>
<dbReference type="InterPro" id="IPR041758">
    <property type="entry name" value="MPP_BSL_C"/>
</dbReference>
<name>M1A5G3_SOLTU</name>
<reference evidence="17" key="2">
    <citation type="submission" date="2015-06" db="UniProtKB">
        <authorList>
            <consortium name="EnsemblPlants"/>
        </authorList>
    </citation>
    <scope>IDENTIFICATION</scope>
    <source>
        <strain evidence="17">DM1-3 516 R44</strain>
    </source>
</reference>
<keyword evidence="6 13" id="KW-0378">Hydrolase</keyword>
<evidence type="ECO:0000256" key="9">
    <source>
        <dbReference type="ARBA" id="ARBA00023242"/>
    </source>
</evidence>
<dbReference type="PRINTS" id="PR00114">
    <property type="entry name" value="STPHPHTASE"/>
</dbReference>
<evidence type="ECO:0000256" key="12">
    <source>
        <dbReference type="ARBA" id="ARBA00059628"/>
    </source>
</evidence>
<dbReference type="Pfam" id="PF07646">
    <property type="entry name" value="Kelch_2"/>
    <property type="match status" value="1"/>
</dbReference>
<dbReference type="InParanoid" id="M1A5G3"/>
<dbReference type="InterPro" id="IPR029052">
    <property type="entry name" value="Metallo-depent_PP-like"/>
</dbReference>
<accession>M1A5G3</accession>
<evidence type="ECO:0000313" key="18">
    <source>
        <dbReference type="Proteomes" id="UP000011115"/>
    </source>
</evidence>
<dbReference type="STRING" id="4113.M1A5G3"/>
<dbReference type="SUPFAM" id="SSF56300">
    <property type="entry name" value="Metallo-dependent phosphatases"/>
    <property type="match status" value="1"/>
</dbReference>
<dbReference type="ExpressionAtlas" id="M1A5G3">
    <property type="expression patterns" value="baseline and differential"/>
</dbReference>
<comment type="subcellular location">
    <subcellularLocation>
        <location evidence="1 13">Nucleus</location>
    </subcellularLocation>
</comment>
<dbReference type="PIRSF" id="PIRSF036363">
    <property type="entry name" value="PPP_BSU1"/>
    <property type="match status" value="1"/>
</dbReference>
<keyword evidence="4 13" id="KW-0479">Metal-binding</keyword>
<dbReference type="SMART" id="SM00156">
    <property type="entry name" value="PP2Ac"/>
    <property type="match status" value="1"/>
</dbReference>
<dbReference type="HOGENOM" id="CLU_004962_7_0_1"/>
<evidence type="ECO:0000256" key="11">
    <source>
        <dbReference type="ARBA" id="ARBA00048336"/>
    </source>
</evidence>
<comment type="function">
    <text evidence="12">Phosphatase involved in elongation process, probably by acting as a regulator of brassinolide signaling.</text>
</comment>
<dbReference type="InterPro" id="IPR012391">
    <property type="entry name" value="Ser/Thr_prot_Pase_BSU1"/>
</dbReference>
<dbReference type="GO" id="GO:0005634">
    <property type="term" value="C:nucleus"/>
    <property type="evidence" value="ECO:0007669"/>
    <property type="project" value="UniProtKB-SubCell"/>
</dbReference>
<evidence type="ECO:0000256" key="3">
    <source>
        <dbReference type="ARBA" id="ARBA00022441"/>
    </source>
</evidence>
<feature type="region of interest" description="Disordered" evidence="15">
    <location>
        <begin position="975"/>
        <end position="999"/>
    </location>
</feature>
<keyword evidence="3" id="KW-0880">Kelch repeat</keyword>
<dbReference type="Gramene" id="PGSC0003DMT400015099">
    <property type="protein sequence ID" value="PGSC0003DMT400015099"/>
    <property type="gene ID" value="PGSC0003DMG400005903"/>
</dbReference>
<comment type="cofactor">
    <cofactor evidence="13">
        <name>Mn(2+)</name>
        <dbReference type="ChEBI" id="CHEBI:29035"/>
    </cofactor>
    <text evidence="13">Binds 2 manganese ions per subunit.</text>
</comment>
<evidence type="ECO:0000256" key="15">
    <source>
        <dbReference type="SAM" id="MobiDB-lite"/>
    </source>
</evidence>
<dbReference type="EnsemblPlants" id="PGSC0003DMT400015099">
    <property type="protein sequence ID" value="PGSC0003DMT400015099"/>
    <property type="gene ID" value="PGSC0003DMG400005903"/>
</dbReference>
<dbReference type="FunFam" id="3.60.21.10:FF:000008">
    <property type="entry name" value="Serine/threonine-protein phosphatase"/>
    <property type="match status" value="1"/>
</dbReference>
<comment type="similarity">
    <text evidence="2 13">Belongs to the PPP phosphatase family. BSU subfamily.</text>
</comment>
<protein>
    <recommendedName>
        <fullName evidence="13 14">Serine/threonine-protein phosphatase</fullName>
        <ecNumber evidence="13 14">3.1.3.16</ecNumber>
    </recommendedName>
</protein>
<evidence type="ECO:0000259" key="16">
    <source>
        <dbReference type="PROSITE" id="PS00125"/>
    </source>
</evidence>
<evidence type="ECO:0000256" key="10">
    <source>
        <dbReference type="ARBA" id="ARBA00047761"/>
    </source>
</evidence>
<dbReference type="OMA" id="CKSEQPI"/>
<organism evidence="17 18">
    <name type="scientific">Solanum tuberosum</name>
    <name type="common">Potato</name>
    <dbReference type="NCBI Taxonomy" id="4113"/>
    <lineage>
        <taxon>Eukaryota</taxon>
        <taxon>Viridiplantae</taxon>
        <taxon>Streptophyta</taxon>
        <taxon>Embryophyta</taxon>
        <taxon>Tracheophyta</taxon>
        <taxon>Spermatophyta</taxon>
        <taxon>Magnoliopsida</taxon>
        <taxon>eudicotyledons</taxon>
        <taxon>Gunneridae</taxon>
        <taxon>Pentapetalae</taxon>
        <taxon>asterids</taxon>
        <taxon>lamiids</taxon>
        <taxon>Solanales</taxon>
        <taxon>Solanaceae</taxon>
        <taxon>Solanoideae</taxon>
        <taxon>Solaneae</taxon>
        <taxon>Solanum</taxon>
    </lineage>
</organism>
<dbReference type="AlphaFoldDB" id="M1A5G3"/>
<dbReference type="SUPFAM" id="SSF117281">
    <property type="entry name" value="Kelch motif"/>
    <property type="match status" value="1"/>
</dbReference>
<evidence type="ECO:0000256" key="4">
    <source>
        <dbReference type="ARBA" id="ARBA00022723"/>
    </source>
</evidence>
<evidence type="ECO:0000256" key="8">
    <source>
        <dbReference type="ARBA" id="ARBA00023211"/>
    </source>
</evidence>
<feature type="compositionally biased region" description="Low complexity" evidence="15">
    <location>
        <begin position="43"/>
        <end position="57"/>
    </location>
</feature>
<comment type="catalytic activity">
    <reaction evidence="11 13 14">
        <text>O-phospho-L-threonyl-[protein] + H2O = L-threonyl-[protein] + phosphate</text>
        <dbReference type="Rhea" id="RHEA:47004"/>
        <dbReference type="Rhea" id="RHEA-COMP:11060"/>
        <dbReference type="Rhea" id="RHEA-COMP:11605"/>
        <dbReference type="ChEBI" id="CHEBI:15377"/>
        <dbReference type="ChEBI" id="CHEBI:30013"/>
        <dbReference type="ChEBI" id="CHEBI:43474"/>
        <dbReference type="ChEBI" id="CHEBI:61977"/>
        <dbReference type="EC" id="3.1.3.16"/>
    </reaction>
</comment>
<sequence>MDVDSTMSSESDHAENKGASSEQLNGQSSAGGSPPETPKDEQQPATSQPQQQQGSTPVAGPRCAPTYSVVHAVMEKKEDGPGPRCGHTLTAVPAVGEEGSPNYIGPRLILFGGATALEGNSAGSGTPSSAGSAGIRLAGATADVHCYDVLTNKWSRMTPIGEPPTPRAAHVATAVGTMVVIQGGIGPAGLSAEDLHVLDLTQQRPRWHRVVVQGPGPGPRYGHVMALVGQRYLMAIGGNDGKRPLADVWALDTAAKPYEWRKLEPEGEGPPPCMYATASARSDGLLLLCGGRDANSVPLASAYGLAKHRDGRWEWAIAPGVSPSSRYQHAAVFVNARLHVSGGALGGGRMVEDSSSIAVLDTAAGVWCDTTSVVTSPRTGRFSADAAGGDAAVELTRRCRHAAVAVGDLIFIYGGLRGGVLLDDLLVAEDLAAAETTSAASHAAAAAAAVNVQAGRLTGRYGFGDERTRQTDPEAVNDGSVVLGTPVAPPVNGDMYSDISSENATFQGPRRLIKGVEYLVEASAAEAEAITATLAAAKARQQGNGEVELPDRDRGAEATPSGKQASTLIKPDFALSNNSAPAGVRLHHRAVVIAAETGGALGGMVRQLSIDQFENEGRRVSYGTPENATAARKLLDRQMSINSVPKKVITHLLKPRGWKPPVRRQFFLDCNEIADLCDSAERIFASEPSVIQLKAPIKIFGDLHGQFGDLMRLFDEYGSPSTAGDISYIDYLFLGDYVDRGQHSLETMTLLLALKVEYPLNVHLIRGNHEAADINALFGFRIECIERMGERDGIWAWHRFNRLFNWLPLAALIEKKIICMHGGIGRSINHVEQIENIQRPITMDAGSIVLMDLLWSDPTENDSVEGLRPNARGPGLVTFGPDRVMEFCNNNDLQLIVRAHECVMDGFERFAQGHLITLFSATNYCGTANNAGAILVLGRDLVVVPKLIHPLPPAISSPETSPERHMEDIWMQELNANRPPTPTRGRPQVANDRGSVAWT</sequence>
<keyword evidence="8 13" id="KW-0464">Manganese</keyword>
<evidence type="ECO:0000256" key="7">
    <source>
        <dbReference type="ARBA" id="ARBA00022912"/>
    </source>
</evidence>
<keyword evidence="18" id="KW-1185">Reference proteome</keyword>
<dbReference type="FunCoup" id="M1A5G3">
    <property type="interactions" value="716"/>
</dbReference>
<evidence type="ECO:0000256" key="2">
    <source>
        <dbReference type="ARBA" id="ARBA00005671"/>
    </source>
</evidence>
<dbReference type="InterPro" id="IPR006186">
    <property type="entry name" value="Ser/Thr-sp_prot-phosphatase"/>
</dbReference>
<comment type="catalytic activity">
    <reaction evidence="10">
        <text>O-phospho-L-seryl-[protein] + H2O = L-seryl-[protein] + phosphate</text>
        <dbReference type="Rhea" id="RHEA:20629"/>
        <dbReference type="Rhea" id="RHEA-COMP:9863"/>
        <dbReference type="Rhea" id="RHEA-COMP:11604"/>
        <dbReference type="ChEBI" id="CHEBI:15377"/>
        <dbReference type="ChEBI" id="CHEBI:29999"/>
        <dbReference type="ChEBI" id="CHEBI:43474"/>
        <dbReference type="ChEBI" id="CHEBI:83421"/>
        <dbReference type="EC" id="3.1.3.16"/>
    </reaction>
</comment>
<evidence type="ECO:0000256" key="5">
    <source>
        <dbReference type="ARBA" id="ARBA00022737"/>
    </source>
</evidence>
<dbReference type="GO" id="GO:0009742">
    <property type="term" value="P:brassinosteroid mediated signaling pathway"/>
    <property type="evidence" value="ECO:0007669"/>
    <property type="project" value="InterPro"/>
</dbReference>
<evidence type="ECO:0000256" key="1">
    <source>
        <dbReference type="ARBA" id="ARBA00004123"/>
    </source>
</evidence>
<dbReference type="GO" id="GO:0046872">
    <property type="term" value="F:metal ion binding"/>
    <property type="evidence" value="ECO:0007669"/>
    <property type="project" value="UniProtKB-UniRule"/>
</dbReference>
<dbReference type="PROSITE" id="PS00125">
    <property type="entry name" value="SER_THR_PHOSPHATASE"/>
    <property type="match status" value="1"/>
</dbReference>
<dbReference type="GO" id="GO:0005886">
    <property type="term" value="C:plasma membrane"/>
    <property type="evidence" value="ECO:0007669"/>
    <property type="project" value="UniProtKB-ARBA"/>
</dbReference>
<dbReference type="Gene3D" id="3.60.21.10">
    <property type="match status" value="1"/>
</dbReference>
<keyword evidence="7 13" id="KW-0904">Protein phosphatase</keyword>
<keyword evidence="9 13" id="KW-0539">Nucleus</keyword>
<dbReference type="eggNOG" id="KOG0374">
    <property type="taxonomic scope" value="Eukaryota"/>
</dbReference>
<dbReference type="PANTHER" id="PTHR46422:SF9">
    <property type="entry name" value="SERINE_THREONINE-PROTEIN PHOSPHATASE"/>
    <property type="match status" value="1"/>
</dbReference>
<dbReference type="InterPro" id="IPR015915">
    <property type="entry name" value="Kelch-typ_b-propeller"/>
</dbReference>
<proteinExistence type="inferred from homology"/>
<gene>
    <name evidence="17" type="primary">BSL2</name>
</gene>
<evidence type="ECO:0000313" key="17">
    <source>
        <dbReference type="EnsemblPlants" id="PGSC0003DMT400015099"/>
    </source>
</evidence>
<dbReference type="GO" id="GO:0004722">
    <property type="term" value="F:protein serine/threonine phosphatase activity"/>
    <property type="evidence" value="ECO:0007669"/>
    <property type="project" value="UniProtKB-UniRule"/>
</dbReference>
<dbReference type="Proteomes" id="UP000011115">
    <property type="component" value="Unassembled WGS sequence"/>
</dbReference>
<feature type="compositionally biased region" description="Polar residues" evidence="15">
    <location>
        <begin position="18"/>
        <end position="31"/>
    </location>
</feature>
<dbReference type="CDD" id="cd07419">
    <property type="entry name" value="MPP_Bsu1_C"/>
    <property type="match status" value="1"/>
</dbReference>
<dbReference type="Gene3D" id="2.120.10.80">
    <property type="entry name" value="Kelch-type beta propeller"/>
    <property type="match status" value="2"/>
</dbReference>
<dbReference type="OrthoDB" id="309851at2759"/>
<dbReference type="Pfam" id="PF00149">
    <property type="entry name" value="Metallophos"/>
    <property type="match status" value="1"/>
</dbReference>
<evidence type="ECO:0000256" key="14">
    <source>
        <dbReference type="RuleBase" id="RU004273"/>
    </source>
</evidence>
<dbReference type="PaxDb" id="4113-PGSC0003DMT400015099"/>